<gene>
    <name evidence="3" type="ORF">XDN619_LOCUS15759</name>
</gene>
<evidence type="ECO:0000313" key="4">
    <source>
        <dbReference type="Proteomes" id="UP000663887"/>
    </source>
</evidence>
<name>A0A816SLN0_9BILA</name>
<sequence>MSTNSRKPYRLGRRPGEQGQRPLPSNQGRGEKLATGKPTNIKISETHKLKLVKDTLTIGTWNVQTLWATGKLELLRNEMKRFRCDIIGISEYAGQEKEKHQMKTSSDQVKTLHTQEDSRIITARSNAAPFKITVIHAYAPTSASSDEEIDVFYNDIEDALSKIHSKDIIIVTGDWNAKVDSDNNDWKQVMGRYCYGDRNERGERLLEFATTHSLYICNTKFQQKPQHPRFIYNDPKVASRQRTTELAVLKRKIANRFFEKKVNLGKAVEQFIAELDSLLKNLHDAPARKATRQHEQQREIISYDNLLQTIHLNQCQITKCSISTGKKKNYPRLVKWLKQKLRSASIIFHLGKLQDYHKNAKPNEVKLAHLYYLPNAHKPGTPLRPIVSELKHPTIKISKFLDGLLRPLFDGMASNTTVTPGFEVIKLLQEWSKRNIRQETLLCTMDVMNLYTMIPQTEGFLSIKKYIVTQISNSNGLYIRYIDDIIITINWPTQHLSKQIDQWNKFDANIKLKTQIGYTTNFLDLKIENKNGVLFTEVYHKPSYESYYFPFNSIHPIHMKKHIPFEMLIRAIKYCSTFEAYLYEREKLRMALLLNKYPGEFLEKQFNHVFQKYDINQSISNKNYSALREKIVYADKKAKITIDYNKTMFVHFTYYLNMKAFPVKFHTLWNKYFIESPINEIKPVLGTRNVKNLQQQLIRNKNEN</sequence>
<evidence type="ECO:0000313" key="3">
    <source>
        <dbReference type="EMBL" id="CAF2086466.1"/>
    </source>
</evidence>
<evidence type="ECO:0000259" key="2">
    <source>
        <dbReference type="Pfam" id="PF26215"/>
    </source>
</evidence>
<organism evidence="3 4">
    <name type="scientific">Rotaria magnacalcarata</name>
    <dbReference type="NCBI Taxonomy" id="392030"/>
    <lineage>
        <taxon>Eukaryota</taxon>
        <taxon>Metazoa</taxon>
        <taxon>Spiralia</taxon>
        <taxon>Gnathifera</taxon>
        <taxon>Rotifera</taxon>
        <taxon>Eurotatoria</taxon>
        <taxon>Bdelloidea</taxon>
        <taxon>Philodinida</taxon>
        <taxon>Philodinidae</taxon>
        <taxon>Rotaria</taxon>
    </lineage>
</organism>
<dbReference type="InterPro" id="IPR058912">
    <property type="entry name" value="HTH_animal"/>
</dbReference>
<dbReference type="CDD" id="cd09076">
    <property type="entry name" value="L1-EN"/>
    <property type="match status" value="1"/>
</dbReference>
<dbReference type="Pfam" id="PF26215">
    <property type="entry name" value="HTH_animal"/>
    <property type="match status" value="1"/>
</dbReference>
<dbReference type="EMBL" id="CAJNRG010006474">
    <property type="protein sequence ID" value="CAF2086466.1"/>
    <property type="molecule type" value="Genomic_DNA"/>
</dbReference>
<reference evidence="3" key="1">
    <citation type="submission" date="2021-02" db="EMBL/GenBank/DDBJ databases">
        <authorList>
            <person name="Nowell W R."/>
        </authorList>
    </citation>
    <scope>NUCLEOTIDE SEQUENCE</scope>
</reference>
<feature type="domain" description="Helix-turn-helix" evidence="2">
    <location>
        <begin position="547"/>
        <end position="607"/>
    </location>
</feature>
<dbReference type="PANTHER" id="PTHR21301:SF10">
    <property type="entry name" value="REVERSE TRANSCRIPTASE DOMAIN-CONTAINING PROTEIN"/>
    <property type="match status" value="1"/>
</dbReference>
<dbReference type="AlphaFoldDB" id="A0A816SLN0"/>
<comment type="caution">
    <text evidence="3">The sequence shown here is derived from an EMBL/GenBank/DDBJ whole genome shotgun (WGS) entry which is preliminary data.</text>
</comment>
<dbReference type="InterPro" id="IPR036691">
    <property type="entry name" value="Endo/exonu/phosph_ase_sf"/>
</dbReference>
<accession>A0A816SLN0</accession>
<dbReference type="SUPFAM" id="SSF56219">
    <property type="entry name" value="DNase I-like"/>
    <property type="match status" value="1"/>
</dbReference>
<feature type="region of interest" description="Disordered" evidence="1">
    <location>
        <begin position="1"/>
        <end position="37"/>
    </location>
</feature>
<evidence type="ECO:0000256" key="1">
    <source>
        <dbReference type="SAM" id="MobiDB-lite"/>
    </source>
</evidence>
<dbReference type="Proteomes" id="UP000663887">
    <property type="component" value="Unassembled WGS sequence"/>
</dbReference>
<protein>
    <recommendedName>
        <fullName evidence="2">Helix-turn-helix domain-containing protein</fullName>
    </recommendedName>
</protein>
<proteinExistence type="predicted"/>
<dbReference type="Gene3D" id="3.60.10.10">
    <property type="entry name" value="Endonuclease/exonuclease/phosphatase"/>
    <property type="match status" value="1"/>
</dbReference>
<dbReference type="PANTHER" id="PTHR21301">
    <property type="entry name" value="REVERSE TRANSCRIPTASE"/>
    <property type="match status" value="1"/>
</dbReference>